<evidence type="ECO:0000256" key="5">
    <source>
        <dbReference type="SAM" id="MobiDB-lite"/>
    </source>
</evidence>
<dbReference type="PANTHER" id="PTHR43788">
    <property type="entry name" value="DNA2/NAM7 HELICASE FAMILY MEMBER"/>
    <property type="match status" value="1"/>
</dbReference>
<dbReference type="EMBL" id="CAJPDT010000058">
    <property type="protein sequence ID" value="CAF9930580.1"/>
    <property type="molecule type" value="Genomic_DNA"/>
</dbReference>
<evidence type="ECO:0000259" key="6">
    <source>
        <dbReference type="Pfam" id="PF13087"/>
    </source>
</evidence>
<evidence type="ECO:0000256" key="4">
    <source>
        <dbReference type="ARBA" id="ARBA00022840"/>
    </source>
</evidence>
<dbReference type="GO" id="GO:0043139">
    <property type="term" value="F:5'-3' DNA helicase activity"/>
    <property type="evidence" value="ECO:0007669"/>
    <property type="project" value="TreeGrafter"/>
</dbReference>
<dbReference type="InterPro" id="IPR050534">
    <property type="entry name" value="Coronavir_polyprotein_1ab"/>
</dbReference>
<dbReference type="Pfam" id="PF13087">
    <property type="entry name" value="AAA_12"/>
    <property type="match status" value="1"/>
</dbReference>
<dbReference type="InterPro" id="IPR027417">
    <property type="entry name" value="P-loop_NTPase"/>
</dbReference>
<dbReference type="InterPro" id="IPR041679">
    <property type="entry name" value="DNA2/NAM7-like_C"/>
</dbReference>
<evidence type="ECO:0000313" key="8">
    <source>
        <dbReference type="Proteomes" id="UP000664534"/>
    </source>
</evidence>
<dbReference type="OrthoDB" id="6513042at2759"/>
<feature type="compositionally biased region" description="Polar residues" evidence="5">
    <location>
        <begin position="231"/>
        <end position="244"/>
    </location>
</feature>
<dbReference type="Gene3D" id="3.40.50.300">
    <property type="entry name" value="P-loop containing nucleotide triphosphate hydrolases"/>
    <property type="match status" value="1"/>
</dbReference>
<dbReference type="InterPro" id="IPR047187">
    <property type="entry name" value="SF1_C_Upf1"/>
</dbReference>
<dbReference type="GO" id="GO:0016787">
    <property type="term" value="F:hydrolase activity"/>
    <property type="evidence" value="ECO:0007669"/>
    <property type="project" value="UniProtKB-KW"/>
</dbReference>
<name>A0A8H3IRF7_9LECA</name>
<feature type="domain" description="DNA2/NAM7 helicase-like C-terminal" evidence="6">
    <location>
        <begin position="15"/>
        <end position="214"/>
    </location>
</feature>
<evidence type="ECO:0000256" key="3">
    <source>
        <dbReference type="ARBA" id="ARBA00022806"/>
    </source>
</evidence>
<feature type="region of interest" description="Disordered" evidence="5">
    <location>
        <begin position="224"/>
        <end position="258"/>
    </location>
</feature>
<dbReference type="SUPFAM" id="SSF52540">
    <property type="entry name" value="P-loop containing nucleoside triphosphate hydrolases"/>
    <property type="match status" value="1"/>
</dbReference>
<evidence type="ECO:0000256" key="2">
    <source>
        <dbReference type="ARBA" id="ARBA00022801"/>
    </source>
</evidence>
<dbReference type="AlphaFoldDB" id="A0A8H3IRF7"/>
<keyword evidence="3" id="KW-0347">Helicase</keyword>
<protein>
    <recommendedName>
        <fullName evidence="6">DNA2/NAM7 helicase-like C-terminal domain-containing protein</fullName>
    </recommendedName>
</protein>
<dbReference type="GO" id="GO:0005524">
    <property type="term" value="F:ATP binding"/>
    <property type="evidence" value="ECO:0007669"/>
    <property type="project" value="UniProtKB-KW"/>
</dbReference>
<sequence length="258" mass="28894">MRIHFTGPWNTRLLPAYLLTEQKRMPAGMMHLSNDFIYGSKLKDGRGAALTGLADAQALKAYLAAMYPSLKPEPEEIVYPIMLNIHGETSTEHKGTSVFNTYNVAATLDEIVKLLQSHPPANCNNVAIATPYRAQLRKYRRALQKAHKRFPELKMDKIRIGTAAYWQGKELSYMFVDLVRASNDAAALDFVSDARRLNVLVTRQTLGFWLVGDERCVLTLGQQAERDNPYEDTSSNANESQQPNVAAVPQHDDDDKAA</sequence>
<evidence type="ECO:0000256" key="1">
    <source>
        <dbReference type="ARBA" id="ARBA00022741"/>
    </source>
</evidence>
<proteinExistence type="predicted"/>
<keyword evidence="2" id="KW-0378">Hydrolase</keyword>
<organism evidence="7 8">
    <name type="scientific">Imshaugia aleurites</name>
    <dbReference type="NCBI Taxonomy" id="172621"/>
    <lineage>
        <taxon>Eukaryota</taxon>
        <taxon>Fungi</taxon>
        <taxon>Dikarya</taxon>
        <taxon>Ascomycota</taxon>
        <taxon>Pezizomycotina</taxon>
        <taxon>Lecanoromycetes</taxon>
        <taxon>OSLEUM clade</taxon>
        <taxon>Lecanoromycetidae</taxon>
        <taxon>Lecanorales</taxon>
        <taxon>Lecanorineae</taxon>
        <taxon>Parmeliaceae</taxon>
        <taxon>Imshaugia</taxon>
    </lineage>
</organism>
<accession>A0A8H3IRF7</accession>
<dbReference type="Proteomes" id="UP000664534">
    <property type="component" value="Unassembled WGS sequence"/>
</dbReference>
<comment type="caution">
    <text evidence="7">The sequence shown here is derived from an EMBL/GenBank/DDBJ whole genome shotgun (WGS) entry which is preliminary data.</text>
</comment>
<reference evidence="7" key="1">
    <citation type="submission" date="2021-03" db="EMBL/GenBank/DDBJ databases">
        <authorList>
            <person name="Tagirdzhanova G."/>
        </authorList>
    </citation>
    <scope>NUCLEOTIDE SEQUENCE</scope>
</reference>
<keyword evidence="4" id="KW-0067">ATP-binding</keyword>
<evidence type="ECO:0000313" key="7">
    <source>
        <dbReference type="EMBL" id="CAF9930580.1"/>
    </source>
</evidence>
<keyword evidence="8" id="KW-1185">Reference proteome</keyword>
<dbReference type="PANTHER" id="PTHR43788:SF8">
    <property type="entry name" value="DNA-BINDING PROTEIN SMUBP-2"/>
    <property type="match status" value="1"/>
</dbReference>
<dbReference type="CDD" id="cd18808">
    <property type="entry name" value="SF1_C_Upf1"/>
    <property type="match status" value="1"/>
</dbReference>
<gene>
    <name evidence="7" type="ORF">IMSHALPRED_008224</name>
</gene>
<keyword evidence="1" id="KW-0547">Nucleotide-binding</keyword>